<dbReference type="STRING" id="626887.J057_06856"/>
<evidence type="ECO:0000313" key="2">
    <source>
        <dbReference type="EMBL" id="ENO15048.1"/>
    </source>
</evidence>
<proteinExistence type="predicted"/>
<keyword evidence="1" id="KW-1133">Transmembrane helix</keyword>
<dbReference type="NCBIfam" id="NF038216">
    <property type="entry name" value="ABZJ_00895_fam"/>
    <property type="match status" value="1"/>
</dbReference>
<evidence type="ECO:0000256" key="1">
    <source>
        <dbReference type="SAM" id="Phobius"/>
    </source>
</evidence>
<keyword evidence="1" id="KW-0812">Transmembrane</keyword>
<organism evidence="2 3">
    <name type="scientific">Marinobacter nanhaiticus D15-8W</name>
    <dbReference type="NCBI Taxonomy" id="626887"/>
    <lineage>
        <taxon>Bacteria</taxon>
        <taxon>Pseudomonadati</taxon>
        <taxon>Pseudomonadota</taxon>
        <taxon>Gammaproteobacteria</taxon>
        <taxon>Pseudomonadales</taxon>
        <taxon>Marinobacteraceae</taxon>
        <taxon>Marinobacter</taxon>
    </lineage>
</organism>
<gene>
    <name evidence="2" type="ORF">J057_06856</name>
</gene>
<dbReference type="AlphaFoldDB" id="N6X1U9"/>
<evidence type="ECO:0000313" key="3">
    <source>
        <dbReference type="Proteomes" id="UP000013165"/>
    </source>
</evidence>
<dbReference type="PATRIC" id="fig|626887.3.peg.1359"/>
<dbReference type="InterPro" id="IPR047730">
    <property type="entry name" value="ABZJ_00895-like"/>
</dbReference>
<feature type="transmembrane region" description="Helical" evidence="1">
    <location>
        <begin position="72"/>
        <end position="95"/>
    </location>
</feature>
<dbReference type="HOGENOM" id="CLU_1738323_0_0_6"/>
<accession>N6X1U9</accession>
<dbReference type="Proteomes" id="UP000013165">
    <property type="component" value="Unassembled WGS sequence"/>
</dbReference>
<reference evidence="2 3" key="1">
    <citation type="journal article" date="2013" name="Genome Announc.">
        <title>Genome Sequence of the Polycyclic Aromatic Hydrocarbon-Degrading Bacterium Strain Marinobacter nanhaiticus D15-8WT.</title>
        <authorList>
            <person name="Cui Z."/>
            <person name="Gao W."/>
            <person name="Li Q."/>
            <person name="Xu G."/>
            <person name="Zheng L."/>
        </authorList>
    </citation>
    <scope>NUCLEOTIDE SEQUENCE [LARGE SCALE GENOMIC DNA]</scope>
    <source>
        <strain evidence="2 3">D15-8W</strain>
    </source>
</reference>
<comment type="caution">
    <text evidence="2">The sequence shown here is derived from an EMBL/GenBank/DDBJ whole genome shotgun (WGS) entry which is preliminary data.</text>
</comment>
<sequence>MLGITLKLQRYFILFGAIYVALMAAISLIVYFTGTSLGVIASLVYLLGAGSGTASLFVREQGRAPEPAEKRGLALGCVGVTFLISIVMTLSLVIGNVGLARTPAALASAFGALSPLAWLAVLAFIAAVYFGILSLFFGWFARRQARRTTG</sequence>
<feature type="transmembrane region" description="Helical" evidence="1">
    <location>
        <begin position="39"/>
        <end position="60"/>
    </location>
</feature>
<feature type="transmembrane region" description="Helical" evidence="1">
    <location>
        <begin position="115"/>
        <end position="141"/>
    </location>
</feature>
<protein>
    <submittedName>
        <fullName evidence="2">Uncharacterized protein</fullName>
    </submittedName>
</protein>
<feature type="transmembrane region" description="Helical" evidence="1">
    <location>
        <begin position="12"/>
        <end position="33"/>
    </location>
</feature>
<keyword evidence="3" id="KW-1185">Reference proteome</keyword>
<name>N6X1U9_9GAMM</name>
<dbReference type="EMBL" id="APLQ01000011">
    <property type="protein sequence ID" value="ENO15048.1"/>
    <property type="molecule type" value="Genomic_DNA"/>
</dbReference>
<keyword evidence="1" id="KW-0472">Membrane</keyword>